<dbReference type="Proteomes" id="UP000326912">
    <property type="component" value="Unassembled WGS sequence"/>
</dbReference>
<organism evidence="1 2">
    <name type="scientific">Dictyobacter vulcani</name>
    <dbReference type="NCBI Taxonomy" id="2607529"/>
    <lineage>
        <taxon>Bacteria</taxon>
        <taxon>Bacillati</taxon>
        <taxon>Chloroflexota</taxon>
        <taxon>Ktedonobacteria</taxon>
        <taxon>Ktedonobacterales</taxon>
        <taxon>Dictyobacteraceae</taxon>
        <taxon>Dictyobacter</taxon>
    </lineage>
</organism>
<name>A0A5J4KQB8_9CHLR</name>
<evidence type="ECO:0000313" key="1">
    <source>
        <dbReference type="EMBL" id="GER89793.1"/>
    </source>
</evidence>
<dbReference type="EMBL" id="BKZW01000002">
    <property type="protein sequence ID" value="GER89793.1"/>
    <property type="molecule type" value="Genomic_DNA"/>
</dbReference>
<gene>
    <name evidence="1" type="ORF">KDW_39550</name>
</gene>
<proteinExistence type="predicted"/>
<reference evidence="1 2" key="1">
    <citation type="submission" date="2019-10" db="EMBL/GenBank/DDBJ databases">
        <title>Dictyobacter vulcani sp. nov., within the class Ktedonobacteria, isolated from soil of volcanic Mt. Zao.</title>
        <authorList>
            <person name="Zheng Y."/>
            <person name="Wang C.M."/>
            <person name="Sakai Y."/>
            <person name="Abe K."/>
            <person name="Yokota A."/>
            <person name="Yabe S."/>
        </authorList>
    </citation>
    <scope>NUCLEOTIDE SEQUENCE [LARGE SCALE GENOMIC DNA]</scope>
    <source>
        <strain evidence="1 2">W12</strain>
    </source>
</reference>
<keyword evidence="2" id="KW-1185">Reference proteome</keyword>
<protein>
    <submittedName>
        <fullName evidence="1">Uncharacterized protein</fullName>
    </submittedName>
</protein>
<sequence length="73" mass="8420">MECNTLNLLVLTVVQTMNEYECGCKDQDDRKGTDPPGLIEKIFPEKGMLYGQYGTDFVKQQKYNQYSVEFGQE</sequence>
<evidence type="ECO:0000313" key="2">
    <source>
        <dbReference type="Proteomes" id="UP000326912"/>
    </source>
</evidence>
<dbReference type="AlphaFoldDB" id="A0A5J4KQB8"/>
<comment type="caution">
    <text evidence="1">The sequence shown here is derived from an EMBL/GenBank/DDBJ whole genome shotgun (WGS) entry which is preliminary data.</text>
</comment>
<accession>A0A5J4KQB8</accession>